<name>A0A427UIX2_ACIJO</name>
<evidence type="ECO:0000313" key="1">
    <source>
        <dbReference type="EMBL" id="RSE14100.1"/>
    </source>
</evidence>
<dbReference type="RefSeq" id="WP_125275164.1">
    <property type="nucleotide sequence ID" value="NZ_RHXE01000129.1"/>
</dbReference>
<proteinExistence type="predicted"/>
<dbReference type="AlphaFoldDB" id="A0A427UIX2"/>
<protein>
    <submittedName>
        <fullName evidence="1">Uncharacterized protein</fullName>
    </submittedName>
</protein>
<accession>A0A427UIX2</accession>
<evidence type="ECO:0000313" key="2">
    <source>
        <dbReference type="Proteomes" id="UP000277537"/>
    </source>
</evidence>
<sequence>MSHTALTTQDHINSIEYFAMNNATFESSHYDVIQLIEQKKLGELSDKEKQLIRKTYLYTKKRKTYDNKLLFISKKDPKSITKIERDILDYSYFGEVVPPVLEHYFLAEKMLDNYMSKLPDDIKIKIHQNILDTDDALEKKQNIKKRNRENHQKFFIGGTLLSLLKLNNNDDDPIDILFEIMKLYLMHDYFERKSFNTEEINEFSTSETGREFNNKKNSILLNLNNPFLIYDE</sequence>
<dbReference type="EMBL" id="RHXE01000129">
    <property type="protein sequence ID" value="RSE14100.1"/>
    <property type="molecule type" value="Genomic_DNA"/>
</dbReference>
<dbReference type="Proteomes" id="UP000277537">
    <property type="component" value="Unassembled WGS sequence"/>
</dbReference>
<gene>
    <name evidence="1" type="ORF">EGT73_19310</name>
</gene>
<comment type="caution">
    <text evidence="1">The sequence shown here is derived from an EMBL/GenBank/DDBJ whole genome shotgun (WGS) entry which is preliminary data.</text>
</comment>
<organism evidence="1 2">
    <name type="scientific">Acinetobacter johnsonii</name>
    <dbReference type="NCBI Taxonomy" id="40214"/>
    <lineage>
        <taxon>Bacteria</taxon>
        <taxon>Pseudomonadati</taxon>
        <taxon>Pseudomonadota</taxon>
        <taxon>Gammaproteobacteria</taxon>
        <taxon>Moraxellales</taxon>
        <taxon>Moraxellaceae</taxon>
        <taxon>Acinetobacter</taxon>
    </lineage>
</organism>
<reference evidence="1 2" key="1">
    <citation type="submission" date="2018-10" db="EMBL/GenBank/DDBJ databases">
        <title>Transmission dynamics of multidrug resistant bacteria on intensive care unit surfaces.</title>
        <authorList>
            <person name="D'Souza A.W."/>
            <person name="Potter R.F."/>
            <person name="Wallace M."/>
            <person name="Shupe A."/>
            <person name="Patel S."/>
            <person name="Sun S."/>
            <person name="Gul D."/>
            <person name="Kwon J.H."/>
            <person name="Andleeb S."/>
            <person name="Burnham C.-A.D."/>
            <person name="Dantas G."/>
        </authorList>
    </citation>
    <scope>NUCLEOTIDE SEQUENCE [LARGE SCALE GENOMIC DNA]</scope>
    <source>
        <strain evidence="1 2">AJ_385</strain>
    </source>
</reference>